<keyword evidence="5 8" id="KW-1015">Disulfide bond</keyword>
<keyword evidence="3 8" id="KW-0964">Secreted</keyword>
<accession>A0ABM5ELH6</accession>
<evidence type="ECO:0000256" key="6">
    <source>
        <dbReference type="ARBA" id="ARBA00023180"/>
    </source>
</evidence>
<evidence type="ECO:0000256" key="5">
    <source>
        <dbReference type="ARBA" id="ARBA00023157"/>
    </source>
</evidence>
<dbReference type="InterPro" id="IPR004911">
    <property type="entry name" value="Interferon-induced_GILT"/>
</dbReference>
<evidence type="ECO:0000256" key="1">
    <source>
        <dbReference type="ARBA" id="ARBA00005679"/>
    </source>
</evidence>
<keyword evidence="6 8" id="KW-0325">Glycoprotein</keyword>
<evidence type="ECO:0000256" key="2">
    <source>
        <dbReference type="ARBA" id="ARBA00011615"/>
    </source>
</evidence>
<evidence type="ECO:0000256" key="3">
    <source>
        <dbReference type="ARBA" id="ARBA00022525"/>
    </source>
</evidence>
<evidence type="ECO:0000256" key="7">
    <source>
        <dbReference type="ARBA" id="ARBA00059163"/>
    </source>
</evidence>
<evidence type="ECO:0000256" key="4">
    <source>
        <dbReference type="ARBA" id="ARBA00022729"/>
    </source>
</evidence>
<dbReference type="PROSITE" id="PS51110">
    <property type="entry name" value="SAP_A"/>
    <property type="match status" value="1"/>
</dbReference>
<dbReference type="RefSeq" id="XP_072834005.1">
    <property type="nucleotide sequence ID" value="XM_072977904.1"/>
</dbReference>
<dbReference type="GeneID" id="110072677"/>
<protein>
    <recommendedName>
        <fullName evidence="8">Gamma-interferon-inducible lysosomal thiol reductase</fullName>
        <ecNumber evidence="8">1.8.-.-</ecNumber>
    </recommendedName>
    <alternativeName>
        <fullName evidence="8">Gamma-interferon-inducible protein IP-30</fullName>
    </alternativeName>
</protein>
<keyword evidence="8" id="KW-0458">Lysosome</keyword>
<comment type="subunit">
    <text evidence="2 8">Dimer; disulfide-linked.</text>
</comment>
<reference evidence="12" key="1">
    <citation type="submission" date="2025-08" db="UniProtKB">
        <authorList>
            <consortium name="RefSeq"/>
        </authorList>
    </citation>
    <scope>IDENTIFICATION</scope>
</reference>
<comment type="function">
    <text evidence="8">Lysosomal thiol reductase that can reduce protein disulfide bonds. Facilitates the complete unfolding of proteins destined for lysosomal degradation. Plays an important role in antigen processing.</text>
</comment>
<evidence type="ECO:0000256" key="8">
    <source>
        <dbReference type="RuleBase" id="RU369109"/>
    </source>
</evidence>
<gene>
    <name evidence="12" type="primary">IFI30</name>
</gene>
<keyword evidence="8" id="KW-0391">Immunity</keyword>
<keyword evidence="11" id="KW-1185">Reference proteome</keyword>
<keyword evidence="8" id="KW-0560">Oxidoreductase</keyword>
<dbReference type="EC" id="1.8.-.-" evidence="8"/>
<evidence type="ECO:0000313" key="11">
    <source>
        <dbReference type="Proteomes" id="UP001652642"/>
    </source>
</evidence>
<keyword evidence="8" id="KW-0676">Redox-active center</keyword>
<sequence>MASSLLGLAAAFLLFLLRPGHSGGLGRRAFEGGRPPCPLPPHLWCRSEQAARECQAEKHCATLAPEPPPADRVSISLYYESLCPGCRLFIIFQLFPTWLMLYNIMNVTLVPYGNAKETQSPSGWKFECQHGEEECLGNMMETCLMHELQGLASPLPFIFCMESSGNVTENLSTCLKMYAPFASLANITACVNGDLGNKLMHQNAERTRALTPPHEYVPWIVINGNHTDKLQTAAQMSLFRLVCDLYKGESPAACQDPKSQGHIPASFQLSYA</sequence>
<evidence type="ECO:0000256" key="9">
    <source>
        <dbReference type="SAM" id="SignalP"/>
    </source>
</evidence>
<feature type="chain" id="PRO_5045750206" description="Gamma-interferon-inducible lysosomal thiol reductase" evidence="9">
    <location>
        <begin position="23"/>
        <end position="272"/>
    </location>
</feature>
<dbReference type="PANTHER" id="PTHR13234:SF8">
    <property type="entry name" value="GAMMA-INTERFERON-INDUCIBLE LYSOSOMAL THIOL REDUCTASE"/>
    <property type="match status" value="1"/>
</dbReference>
<feature type="signal peptide" evidence="9">
    <location>
        <begin position="1"/>
        <end position="22"/>
    </location>
</feature>
<comment type="subcellular location">
    <subcellularLocation>
        <location evidence="8">Secreted</location>
    </subcellularLocation>
    <subcellularLocation>
        <location evidence="8">Lysosome</location>
    </subcellularLocation>
</comment>
<name>A0ABM5ELH6_9SAUR</name>
<keyword evidence="4 8" id="KW-0732">Signal</keyword>
<evidence type="ECO:0000313" key="12">
    <source>
        <dbReference type="RefSeq" id="XP_072834005.1"/>
    </source>
</evidence>
<organism evidence="11 12">
    <name type="scientific">Pogona vitticeps</name>
    <name type="common">central bearded dragon</name>
    <dbReference type="NCBI Taxonomy" id="103695"/>
    <lineage>
        <taxon>Eukaryota</taxon>
        <taxon>Metazoa</taxon>
        <taxon>Chordata</taxon>
        <taxon>Craniata</taxon>
        <taxon>Vertebrata</taxon>
        <taxon>Euteleostomi</taxon>
        <taxon>Lepidosauria</taxon>
        <taxon>Squamata</taxon>
        <taxon>Bifurcata</taxon>
        <taxon>Unidentata</taxon>
        <taxon>Episquamata</taxon>
        <taxon>Toxicofera</taxon>
        <taxon>Iguania</taxon>
        <taxon>Acrodonta</taxon>
        <taxon>Agamidae</taxon>
        <taxon>Amphibolurinae</taxon>
        <taxon>Pogona</taxon>
    </lineage>
</organism>
<proteinExistence type="inferred from homology"/>
<dbReference type="InterPro" id="IPR003119">
    <property type="entry name" value="SAP_A"/>
</dbReference>
<dbReference type="Pfam" id="PF02199">
    <property type="entry name" value="SapA"/>
    <property type="match status" value="1"/>
</dbReference>
<dbReference type="PANTHER" id="PTHR13234">
    <property type="entry name" value="GAMMA-INTERFERON INDUCIBLE LYSOSOMAL THIOL REDUCTASE GILT"/>
    <property type="match status" value="1"/>
</dbReference>
<evidence type="ECO:0000259" key="10">
    <source>
        <dbReference type="PROSITE" id="PS51110"/>
    </source>
</evidence>
<dbReference type="Pfam" id="PF03227">
    <property type="entry name" value="GILT"/>
    <property type="match status" value="1"/>
</dbReference>
<feature type="domain" description="Saposin A-type" evidence="10">
    <location>
        <begin position="30"/>
        <end position="70"/>
    </location>
</feature>
<comment type="function">
    <text evidence="7">Lysosomal thiol reductase that can reduce protein disulfide bonds. May facilitate the complete unfolding of proteins destined for lysosomal degradation. Plays an important role in antigen processing. Facilitates the generation of MHC class II-restricted epitodes from disulfide bond-containing antigen by the endocytic reduction of disulfide bonds. Also facilitates MHC class I-restricted recognition of exogenous antigens containing disulfide bonds by CD8+ T-cells or crosspresentation.</text>
</comment>
<comment type="similarity">
    <text evidence="1 8">Belongs to the GILT family.</text>
</comment>
<dbReference type="Proteomes" id="UP001652642">
    <property type="component" value="Chromosome 7"/>
</dbReference>